<reference evidence="2 3" key="1">
    <citation type="journal article" date="2012" name="MBio">
        <title>De novo assembly of the Pneumocystis jirovecii genome from a single bronchoalveolar lavage fluid specimen from a patient.</title>
        <authorList>
            <person name="Cisse O.H."/>
            <person name="Pagni M."/>
            <person name="Hauser P.M."/>
        </authorList>
    </citation>
    <scope>NUCLEOTIDE SEQUENCE [LARGE SCALE GENOMIC DNA]</scope>
    <source>
        <strain evidence="2 3">SE8</strain>
    </source>
</reference>
<dbReference type="InParanoid" id="L0PC87"/>
<dbReference type="AlphaFoldDB" id="L0PC87"/>
<feature type="region of interest" description="Disordered" evidence="1">
    <location>
        <begin position="192"/>
        <end position="213"/>
    </location>
</feature>
<sequence length="262" mass="30641">MVNWVVEWHRIKAMSENEEHNIINPNFSINLSKNELDSQRNLHNQDKNIKNTNSAMKAYMKNNFSKNIVMLHSSPLFIIENAVQLLEIPPDKIIATFSNFSLTSNTLLPELPVYLPPIPEDILYYDPLEEMKIIPLSKYTQSRIKISHSDKFFKKRKREMSPIPIDVDDIPDKQRIIINDFSLANSQTSNLRKKSSYPSQLRPPNMPLNSENRKPIWTSDEDDLLMTYLPKYQFNWEFVAQTLTPSIKWVSPLEKKNCMGLF</sequence>
<protein>
    <submittedName>
        <fullName evidence="2">Uncharacterized protein</fullName>
    </submittedName>
</protein>
<organism evidence="3">
    <name type="scientific">Pneumocystis jirovecii</name>
    <name type="common">Human pneumocystis pneumonia agent</name>
    <dbReference type="NCBI Taxonomy" id="42068"/>
    <lineage>
        <taxon>Eukaryota</taxon>
        <taxon>Fungi</taxon>
        <taxon>Dikarya</taxon>
        <taxon>Ascomycota</taxon>
        <taxon>Taphrinomycotina</taxon>
        <taxon>Pneumocystomycetes</taxon>
        <taxon>Pneumocystaceae</taxon>
        <taxon>Pneumocystis</taxon>
    </lineage>
</organism>
<dbReference type="VEuPathDB" id="FungiDB:PNEJI1_002860"/>
<name>L0PC87_PNEJI</name>
<gene>
    <name evidence="2" type="ORF">PNEJI1_002860</name>
</gene>
<proteinExistence type="predicted"/>
<dbReference type="EMBL" id="CAKM01000218">
    <property type="protein sequence ID" value="CCJ29837.1"/>
    <property type="molecule type" value="Genomic_DNA"/>
</dbReference>
<evidence type="ECO:0000256" key="1">
    <source>
        <dbReference type="SAM" id="MobiDB-lite"/>
    </source>
</evidence>
<dbReference type="Proteomes" id="UP000010422">
    <property type="component" value="Unassembled WGS sequence"/>
</dbReference>
<evidence type="ECO:0000313" key="3">
    <source>
        <dbReference type="Proteomes" id="UP000010422"/>
    </source>
</evidence>
<accession>L0PC87</accession>
<dbReference type="STRING" id="1209962.L0PC87"/>
<evidence type="ECO:0000313" key="2">
    <source>
        <dbReference type="EMBL" id="CCJ29837.1"/>
    </source>
</evidence>
<comment type="caution">
    <text evidence="2">The sequence shown here is derived from an EMBL/GenBank/DDBJ whole genome shotgun (WGS) entry which is preliminary data.</text>
</comment>